<evidence type="ECO:0000256" key="3">
    <source>
        <dbReference type="ARBA" id="ARBA00022737"/>
    </source>
</evidence>
<sequence length="158" mass="17378">MTAATTAAAAAMDTVLPKLAALLQEEDDGKLNRGRQDIVFLRDELQQMHDSLVAAAKSQGDRYVEECSRELRDLSHDIDDSIDGFVRLTGRKPGKKPRHGFGRLAVKVTDLTRTMLRHWFAEQLQLRGFRSRIEALPHWKSGGGGSTVSADLAPGPGQ</sequence>
<keyword evidence="8" id="KW-1185">Reference proteome</keyword>
<dbReference type="Proteomes" id="UP000095767">
    <property type="component" value="Unassembled WGS sequence"/>
</dbReference>
<evidence type="ECO:0000313" key="8">
    <source>
        <dbReference type="Proteomes" id="UP000095767"/>
    </source>
</evidence>
<dbReference type="AlphaFoldDB" id="A0A1E5W7B2"/>
<keyword evidence="5" id="KW-0611">Plant defense</keyword>
<keyword evidence="3" id="KW-0677">Repeat</keyword>
<keyword evidence="4" id="KW-0547">Nucleotide-binding</keyword>
<reference evidence="7 8" key="1">
    <citation type="submission" date="2016-09" db="EMBL/GenBank/DDBJ databases">
        <title>The draft genome of Dichanthelium oligosanthes: A C3 panicoid grass species.</title>
        <authorList>
            <person name="Studer A.J."/>
            <person name="Schnable J.C."/>
            <person name="Brutnell T.P."/>
        </authorList>
    </citation>
    <scope>NUCLEOTIDE SEQUENCE [LARGE SCALE GENOMIC DNA]</scope>
    <source>
        <strain evidence="8">cv. Kellogg 1175</strain>
        <tissue evidence="7">Leaf</tissue>
    </source>
</reference>
<evidence type="ECO:0000259" key="6">
    <source>
        <dbReference type="Pfam" id="PF18052"/>
    </source>
</evidence>
<dbReference type="EMBL" id="LWDX02019217">
    <property type="protein sequence ID" value="OEL33299.1"/>
    <property type="molecule type" value="Genomic_DNA"/>
</dbReference>
<comment type="caution">
    <text evidence="7">The sequence shown here is derived from an EMBL/GenBank/DDBJ whole genome shotgun (WGS) entry which is preliminary data.</text>
</comment>
<dbReference type="Gene3D" id="1.20.5.4130">
    <property type="match status" value="1"/>
</dbReference>
<evidence type="ECO:0000256" key="2">
    <source>
        <dbReference type="ARBA" id="ARBA00022614"/>
    </source>
</evidence>
<dbReference type="GO" id="GO:0000166">
    <property type="term" value="F:nucleotide binding"/>
    <property type="evidence" value="ECO:0007669"/>
    <property type="project" value="UniProtKB-KW"/>
</dbReference>
<dbReference type="Pfam" id="PF18052">
    <property type="entry name" value="Rx_N"/>
    <property type="match status" value="1"/>
</dbReference>
<evidence type="ECO:0000313" key="7">
    <source>
        <dbReference type="EMBL" id="OEL33299.1"/>
    </source>
</evidence>
<organism evidence="7 8">
    <name type="scientific">Dichanthelium oligosanthes</name>
    <dbReference type="NCBI Taxonomy" id="888268"/>
    <lineage>
        <taxon>Eukaryota</taxon>
        <taxon>Viridiplantae</taxon>
        <taxon>Streptophyta</taxon>
        <taxon>Embryophyta</taxon>
        <taxon>Tracheophyta</taxon>
        <taxon>Spermatophyta</taxon>
        <taxon>Magnoliopsida</taxon>
        <taxon>Liliopsida</taxon>
        <taxon>Poales</taxon>
        <taxon>Poaceae</taxon>
        <taxon>PACMAD clade</taxon>
        <taxon>Panicoideae</taxon>
        <taxon>Panicodae</taxon>
        <taxon>Paniceae</taxon>
        <taxon>Dichantheliinae</taxon>
        <taxon>Dichanthelium</taxon>
    </lineage>
</organism>
<evidence type="ECO:0000256" key="4">
    <source>
        <dbReference type="ARBA" id="ARBA00022741"/>
    </source>
</evidence>
<comment type="similarity">
    <text evidence="1">Belongs to the disease resistance NB-LRR family.</text>
</comment>
<gene>
    <name evidence="7" type="ORF">BAE44_0005690</name>
</gene>
<proteinExistence type="inferred from homology"/>
<protein>
    <recommendedName>
        <fullName evidence="6">Disease resistance N-terminal domain-containing protein</fullName>
    </recommendedName>
</protein>
<keyword evidence="2" id="KW-0433">Leucine-rich repeat</keyword>
<dbReference type="InterPro" id="IPR041118">
    <property type="entry name" value="Rx_N"/>
</dbReference>
<evidence type="ECO:0000256" key="5">
    <source>
        <dbReference type="ARBA" id="ARBA00022821"/>
    </source>
</evidence>
<accession>A0A1E5W7B2</accession>
<evidence type="ECO:0000256" key="1">
    <source>
        <dbReference type="ARBA" id="ARBA00008894"/>
    </source>
</evidence>
<feature type="domain" description="Disease resistance N-terminal" evidence="6">
    <location>
        <begin position="11"/>
        <end position="93"/>
    </location>
</feature>
<dbReference type="GO" id="GO:0006952">
    <property type="term" value="P:defense response"/>
    <property type="evidence" value="ECO:0007669"/>
    <property type="project" value="UniProtKB-KW"/>
</dbReference>
<name>A0A1E5W7B2_9POAL</name>